<comment type="similarity">
    <text evidence="1">Belongs to the outer membrane factor (OMF) (TC 1.B.17) family.</text>
</comment>
<name>A0A1I1SDP8_9GAMM</name>
<dbReference type="Pfam" id="PF02321">
    <property type="entry name" value="OEP"/>
    <property type="match status" value="2"/>
</dbReference>
<dbReference type="InterPro" id="IPR003423">
    <property type="entry name" value="OMP_efflux"/>
</dbReference>
<evidence type="ECO:0000256" key="2">
    <source>
        <dbReference type="SAM" id="SignalP"/>
    </source>
</evidence>
<organism evidence="3 4">
    <name type="scientific">Thiohalospira halophila DSM 15071</name>
    <dbReference type="NCBI Taxonomy" id="1123397"/>
    <lineage>
        <taxon>Bacteria</taxon>
        <taxon>Pseudomonadati</taxon>
        <taxon>Pseudomonadota</taxon>
        <taxon>Gammaproteobacteria</taxon>
        <taxon>Thiohalospirales</taxon>
        <taxon>Thiohalospiraceae</taxon>
        <taxon>Thiohalospira</taxon>
    </lineage>
</organism>
<dbReference type="STRING" id="1123397.SAMN05660831_01661"/>
<dbReference type="InterPro" id="IPR010131">
    <property type="entry name" value="MdtP/NodT-like"/>
</dbReference>
<keyword evidence="4" id="KW-1185">Reference proteome</keyword>
<proteinExistence type="inferred from homology"/>
<evidence type="ECO:0000256" key="1">
    <source>
        <dbReference type="ARBA" id="ARBA00007613"/>
    </source>
</evidence>
<sequence length="420" mass="45836">MQTSSRIPAARRTAATLIAALVLAVAAPSVAALELAEAEALAIERDPELRRLRAEAEGEREAAVAAGAWPDPRVSLGADSLPVDTFALDQEPMTRLSAGISQTLPRGDTADQRRLRGEARARAREAAAEARRRAVRQGVREDWVELAYRRSVVERLASSRQRLGALVDLTQDRFRQGQGDRAAVLEAELEVERLADRQRAARRAVAVARAELAEWLGEAADRADAGSWPALPEPGPATALADHPRVATRRAEVAAAEGERGIAEAGYHPQWAVSLGYGYRVEPDTGPDRPDFLSLGVSFDLPLFTGDRQDRELAAARAGVRAGQARVAETRQQLERRLAVERASLDSLKERDTAYREDLLPRARERREAARDSYRSDVGTAYSVLRAEIALLEAETNYLAVRRDALQARAAILYLLGAPS</sequence>
<evidence type="ECO:0000313" key="3">
    <source>
        <dbReference type="EMBL" id="SFD44452.1"/>
    </source>
</evidence>
<dbReference type="SUPFAM" id="SSF56954">
    <property type="entry name" value="Outer membrane efflux proteins (OEP)"/>
    <property type="match status" value="1"/>
</dbReference>
<protein>
    <submittedName>
        <fullName evidence="3">Outer membrane protein TolC</fullName>
    </submittedName>
</protein>
<keyword evidence="2" id="KW-0732">Signal</keyword>
<feature type="signal peptide" evidence="2">
    <location>
        <begin position="1"/>
        <end position="31"/>
    </location>
</feature>
<dbReference type="AlphaFoldDB" id="A0A1I1SDP8"/>
<dbReference type="EMBL" id="FOMJ01000005">
    <property type="protein sequence ID" value="SFD44452.1"/>
    <property type="molecule type" value="Genomic_DNA"/>
</dbReference>
<dbReference type="RefSeq" id="WP_093428304.1">
    <property type="nucleotide sequence ID" value="NZ_FOMJ01000005.1"/>
</dbReference>
<dbReference type="PANTHER" id="PTHR30203:SF24">
    <property type="entry name" value="BLR4935 PROTEIN"/>
    <property type="match status" value="1"/>
</dbReference>
<dbReference type="GO" id="GO:0015562">
    <property type="term" value="F:efflux transmembrane transporter activity"/>
    <property type="evidence" value="ECO:0007669"/>
    <property type="project" value="InterPro"/>
</dbReference>
<reference evidence="3 4" key="1">
    <citation type="submission" date="2016-10" db="EMBL/GenBank/DDBJ databases">
        <authorList>
            <person name="de Groot N.N."/>
        </authorList>
    </citation>
    <scope>NUCLEOTIDE SEQUENCE [LARGE SCALE GENOMIC DNA]</scope>
    <source>
        <strain evidence="3 4">HL3</strain>
    </source>
</reference>
<dbReference type="PANTHER" id="PTHR30203">
    <property type="entry name" value="OUTER MEMBRANE CATION EFFLUX PROTEIN"/>
    <property type="match status" value="1"/>
</dbReference>
<evidence type="ECO:0000313" key="4">
    <source>
        <dbReference type="Proteomes" id="UP000198611"/>
    </source>
</evidence>
<feature type="chain" id="PRO_5011549269" evidence="2">
    <location>
        <begin position="32"/>
        <end position="420"/>
    </location>
</feature>
<accession>A0A1I1SDP8</accession>
<dbReference type="OrthoDB" id="5607838at2"/>
<dbReference type="Gene3D" id="1.20.1600.10">
    <property type="entry name" value="Outer membrane efflux proteins (OEP)"/>
    <property type="match status" value="1"/>
</dbReference>
<gene>
    <name evidence="3" type="ORF">SAMN05660831_01661</name>
</gene>
<dbReference type="Proteomes" id="UP000198611">
    <property type="component" value="Unassembled WGS sequence"/>
</dbReference>